<dbReference type="PANTHER" id="PTHR10492:SF57">
    <property type="entry name" value="ATP-DEPENDENT DNA HELICASE"/>
    <property type="match status" value="1"/>
</dbReference>
<dbReference type="Gene3D" id="3.40.50.300">
    <property type="entry name" value="P-loop containing nucleotide triphosphate hydrolases"/>
    <property type="match status" value="1"/>
</dbReference>
<dbReference type="PANTHER" id="PTHR10492">
    <property type="match status" value="1"/>
</dbReference>
<feature type="domain" description="DNA helicase Pif1-like DEAD-box helicase" evidence="2">
    <location>
        <begin position="113"/>
        <end position="185"/>
    </location>
</feature>
<keyword evidence="1" id="KW-0234">DNA repair</keyword>
<proteinExistence type="inferred from homology"/>
<keyword evidence="1" id="KW-0547">Nucleotide-binding</keyword>
<evidence type="ECO:0000259" key="2">
    <source>
        <dbReference type="Pfam" id="PF05970"/>
    </source>
</evidence>
<accession>A0ABQ9HC12</accession>
<gene>
    <name evidence="3" type="ORF">PR048_018290</name>
</gene>
<dbReference type="Proteomes" id="UP001159363">
    <property type="component" value="Chromosome 5"/>
</dbReference>
<name>A0ABQ9HC12_9NEOP</name>
<keyword evidence="1" id="KW-0347">Helicase</keyword>
<dbReference type="Pfam" id="PF05970">
    <property type="entry name" value="PIF1"/>
    <property type="match status" value="2"/>
</dbReference>
<dbReference type="InterPro" id="IPR027417">
    <property type="entry name" value="P-loop_NTPase"/>
</dbReference>
<dbReference type="SUPFAM" id="SSF52540">
    <property type="entry name" value="P-loop containing nucleoside triphosphate hydrolases"/>
    <property type="match status" value="1"/>
</dbReference>
<reference evidence="3 4" key="1">
    <citation type="submission" date="2023-02" db="EMBL/GenBank/DDBJ databases">
        <title>LHISI_Scaffold_Assembly.</title>
        <authorList>
            <person name="Stuart O.P."/>
            <person name="Cleave R."/>
            <person name="Magrath M.J.L."/>
            <person name="Mikheyev A.S."/>
        </authorList>
    </citation>
    <scope>NUCLEOTIDE SEQUENCE [LARGE SCALE GENOMIC DNA]</scope>
    <source>
        <strain evidence="3">Daus_M_001</strain>
        <tissue evidence="3">Leg muscle</tissue>
    </source>
</reference>
<comment type="caution">
    <text evidence="3">The sequence shown here is derived from an EMBL/GenBank/DDBJ whole genome shotgun (WGS) entry which is preliminary data.</text>
</comment>
<evidence type="ECO:0000256" key="1">
    <source>
        <dbReference type="RuleBase" id="RU363044"/>
    </source>
</evidence>
<comment type="similarity">
    <text evidence="1">Belongs to the helicase family.</text>
</comment>
<protein>
    <recommendedName>
        <fullName evidence="1">ATP-dependent DNA helicase</fullName>
        <ecNumber evidence="1">5.6.2.3</ecNumber>
    </recommendedName>
</protein>
<evidence type="ECO:0000313" key="3">
    <source>
        <dbReference type="EMBL" id="KAJ8881804.1"/>
    </source>
</evidence>
<dbReference type="InterPro" id="IPR010285">
    <property type="entry name" value="DNA_helicase_pif1-like_DEAD"/>
</dbReference>
<dbReference type="EMBL" id="JARBHB010000006">
    <property type="protein sequence ID" value="KAJ8881804.1"/>
    <property type="molecule type" value="Genomic_DNA"/>
</dbReference>
<keyword evidence="1" id="KW-0233">DNA recombination</keyword>
<comment type="cofactor">
    <cofactor evidence="1">
        <name>Mg(2+)</name>
        <dbReference type="ChEBI" id="CHEBI:18420"/>
    </cofactor>
</comment>
<organism evidence="3 4">
    <name type="scientific">Dryococelus australis</name>
    <dbReference type="NCBI Taxonomy" id="614101"/>
    <lineage>
        <taxon>Eukaryota</taxon>
        <taxon>Metazoa</taxon>
        <taxon>Ecdysozoa</taxon>
        <taxon>Arthropoda</taxon>
        <taxon>Hexapoda</taxon>
        <taxon>Insecta</taxon>
        <taxon>Pterygota</taxon>
        <taxon>Neoptera</taxon>
        <taxon>Polyneoptera</taxon>
        <taxon>Phasmatodea</taxon>
        <taxon>Verophasmatodea</taxon>
        <taxon>Anareolatae</taxon>
        <taxon>Phasmatidae</taxon>
        <taxon>Eurycanthinae</taxon>
        <taxon>Dryococelus</taxon>
    </lineage>
</organism>
<keyword evidence="4" id="KW-1185">Reference proteome</keyword>
<dbReference type="EC" id="5.6.2.3" evidence="1"/>
<sequence>MVINNEQIINLGMLSPNRPAIDLFNTDLQCELMFNVNDLNVFVQTDEPKLLPEQKIIYEIILHSIAAQQGGFFFLDAPGGTGKTLLIAIILAKIHSHVVLPWHLLRPELQQLYWTQCKIIVWDDCTMAHKYLLEALNRTLKNLRGNNRFFSGALLLSPGDFRQTLPVIPCSTYADEINACLKSSPL</sequence>
<keyword evidence="1" id="KW-0067">ATP-binding</keyword>
<feature type="domain" description="DNA helicase Pif1-like DEAD-box helicase" evidence="2">
    <location>
        <begin position="50"/>
        <end position="97"/>
    </location>
</feature>
<keyword evidence="1" id="KW-0378">Hydrolase</keyword>
<evidence type="ECO:0000313" key="4">
    <source>
        <dbReference type="Proteomes" id="UP001159363"/>
    </source>
</evidence>
<comment type="catalytic activity">
    <reaction evidence="1">
        <text>ATP + H2O = ADP + phosphate + H(+)</text>
        <dbReference type="Rhea" id="RHEA:13065"/>
        <dbReference type="ChEBI" id="CHEBI:15377"/>
        <dbReference type="ChEBI" id="CHEBI:15378"/>
        <dbReference type="ChEBI" id="CHEBI:30616"/>
        <dbReference type="ChEBI" id="CHEBI:43474"/>
        <dbReference type="ChEBI" id="CHEBI:456216"/>
        <dbReference type="EC" id="5.6.2.3"/>
    </reaction>
</comment>
<keyword evidence="1" id="KW-0227">DNA damage</keyword>